<dbReference type="GO" id="GO:0003677">
    <property type="term" value="F:DNA binding"/>
    <property type="evidence" value="ECO:0007669"/>
    <property type="project" value="UniProtKB-KW"/>
</dbReference>
<dbReference type="GO" id="GO:0005829">
    <property type="term" value="C:cytosol"/>
    <property type="evidence" value="ECO:0007669"/>
    <property type="project" value="TreeGrafter"/>
</dbReference>
<protein>
    <submittedName>
        <fullName evidence="2">BadM/Rrf2 family transcriptional regulator</fullName>
    </submittedName>
</protein>
<evidence type="ECO:0000313" key="3">
    <source>
        <dbReference type="Proteomes" id="UP000295830"/>
    </source>
</evidence>
<keyword evidence="3" id="KW-1185">Reference proteome</keyword>
<proteinExistence type="predicted"/>
<name>A0A4R7K3Q2_9GAMM</name>
<dbReference type="InterPro" id="IPR036388">
    <property type="entry name" value="WH-like_DNA-bd_sf"/>
</dbReference>
<accession>A0A4R7K3Q2</accession>
<organism evidence="2 3">
    <name type="scientific">Halospina denitrificans</name>
    <dbReference type="NCBI Taxonomy" id="332522"/>
    <lineage>
        <taxon>Bacteria</taxon>
        <taxon>Pseudomonadati</taxon>
        <taxon>Pseudomonadota</taxon>
        <taxon>Gammaproteobacteria</taxon>
        <taxon>Halospina</taxon>
    </lineage>
</organism>
<comment type="caution">
    <text evidence="2">The sequence shown here is derived from an EMBL/GenBank/DDBJ whole genome shotgun (WGS) entry which is preliminary data.</text>
</comment>
<evidence type="ECO:0000313" key="2">
    <source>
        <dbReference type="EMBL" id="TDT44239.1"/>
    </source>
</evidence>
<dbReference type="Pfam" id="PF02082">
    <property type="entry name" value="Rrf2"/>
    <property type="match status" value="1"/>
</dbReference>
<dbReference type="InterPro" id="IPR036390">
    <property type="entry name" value="WH_DNA-bd_sf"/>
</dbReference>
<dbReference type="InterPro" id="IPR000944">
    <property type="entry name" value="Tscrpt_reg_Rrf2"/>
</dbReference>
<keyword evidence="1" id="KW-0238">DNA-binding</keyword>
<dbReference type="RefSeq" id="WP_133734642.1">
    <property type="nucleotide sequence ID" value="NZ_SOAX01000001.1"/>
</dbReference>
<evidence type="ECO:0000256" key="1">
    <source>
        <dbReference type="ARBA" id="ARBA00023125"/>
    </source>
</evidence>
<dbReference type="GO" id="GO:0003700">
    <property type="term" value="F:DNA-binding transcription factor activity"/>
    <property type="evidence" value="ECO:0007669"/>
    <property type="project" value="TreeGrafter"/>
</dbReference>
<dbReference type="AlphaFoldDB" id="A0A4R7K3Q2"/>
<dbReference type="EMBL" id="SOAX01000001">
    <property type="protein sequence ID" value="TDT44239.1"/>
    <property type="molecule type" value="Genomic_DNA"/>
</dbReference>
<gene>
    <name evidence="2" type="ORF">DES49_0339</name>
</gene>
<dbReference type="OrthoDB" id="9795923at2"/>
<dbReference type="PANTHER" id="PTHR33221:SF4">
    <property type="entry name" value="HTH-TYPE TRANSCRIPTIONAL REPRESSOR NSRR"/>
    <property type="match status" value="1"/>
</dbReference>
<dbReference type="SUPFAM" id="SSF46785">
    <property type="entry name" value="Winged helix' DNA-binding domain"/>
    <property type="match status" value="1"/>
</dbReference>
<sequence length="150" mass="16750">MRLTLYTDYAVRMLMFVALRDGQRGTIREIAAAYGISRNHLMKVAHNLQREGYLTTTRGKGGGLQLALPSDEIHLGTLVRTMEPDLILAECFGPCNQCVITPSCQLKFILDDALKAFLAKLDEYTLDDVTSPRAQKLRQHLGLTLDGELE</sequence>
<reference evidence="2 3" key="1">
    <citation type="submission" date="2019-03" db="EMBL/GenBank/DDBJ databases">
        <title>Genomic Encyclopedia of Type Strains, Phase IV (KMG-IV): sequencing the most valuable type-strain genomes for metagenomic binning, comparative biology and taxonomic classification.</title>
        <authorList>
            <person name="Goeker M."/>
        </authorList>
    </citation>
    <scope>NUCLEOTIDE SEQUENCE [LARGE SCALE GENOMIC DNA]</scope>
    <source>
        <strain evidence="2 3">DSM 15505</strain>
    </source>
</reference>
<dbReference type="Gene3D" id="1.10.10.10">
    <property type="entry name" value="Winged helix-like DNA-binding domain superfamily/Winged helix DNA-binding domain"/>
    <property type="match status" value="1"/>
</dbReference>
<dbReference type="Proteomes" id="UP000295830">
    <property type="component" value="Unassembled WGS sequence"/>
</dbReference>
<dbReference type="NCBIfam" id="TIGR00738">
    <property type="entry name" value="rrf2_super"/>
    <property type="match status" value="1"/>
</dbReference>
<dbReference type="PANTHER" id="PTHR33221">
    <property type="entry name" value="WINGED HELIX-TURN-HELIX TRANSCRIPTIONAL REGULATOR, RRF2 FAMILY"/>
    <property type="match status" value="1"/>
</dbReference>
<dbReference type="PROSITE" id="PS51197">
    <property type="entry name" value="HTH_RRF2_2"/>
    <property type="match status" value="1"/>
</dbReference>